<dbReference type="AlphaFoldDB" id="A0A2T7BHJ1"/>
<protein>
    <submittedName>
        <fullName evidence="1">Uncharacterized protein</fullName>
    </submittedName>
</protein>
<accession>A0A2T7BHJ1</accession>
<name>A0A2T7BHJ1_9BACT</name>
<dbReference type="EMBL" id="QCYK01000002">
    <property type="protein sequence ID" value="PUZ25744.1"/>
    <property type="molecule type" value="Genomic_DNA"/>
</dbReference>
<proteinExistence type="predicted"/>
<keyword evidence="2" id="KW-1185">Reference proteome</keyword>
<dbReference type="Proteomes" id="UP000244450">
    <property type="component" value="Unassembled WGS sequence"/>
</dbReference>
<comment type="caution">
    <text evidence="1">The sequence shown here is derived from an EMBL/GenBank/DDBJ whole genome shotgun (WGS) entry which is preliminary data.</text>
</comment>
<evidence type="ECO:0000313" key="2">
    <source>
        <dbReference type="Proteomes" id="UP000244450"/>
    </source>
</evidence>
<reference evidence="1 2" key="1">
    <citation type="submission" date="2018-04" db="EMBL/GenBank/DDBJ databases">
        <title>Chitinophaga fuyangensis sp. nov., isolated from soil in a chemical factory.</title>
        <authorList>
            <person name="Chen K."/>
        </authorList>
    </citation>
    <scope>NUCLEOTIDE SEQUENCE [LARGE SCALE GENOMIC DNA]</scope>
    <source>
        <strain evidence="1 2">LY-1</strain>
    </source>
</reference>
<sequence length="71" mass="8506">MYFTPRMQHPAFSIKLAVNYIPPILLDSTNRPHPRHQPLSAAWYQQNVNPARACRYSPRFFCNFKERNRED</sequence>
<gene>
    <name evidence="1" type="ORF">DCC81_15885</name>
</gene>
<evidence type="ECO:0000313" key="1">
    <source>
        <dbReference type="EMBL" id="PUZ25744.1"/>
    </source>
</evidence>
<organism evidence="1 2">
    <name type="scientific">Chitinophaga parva</name>
    <dbReference type="NCBI Taxonomy" id="2169414"/>
    <lineage>
        <taxon>Bacteria</taxon>
        <taxon>Pseudomonadati</taxon>
        <taxon>Bacteroidota</taxon>
        <taxon>Chitinophagia</taxon>
        <taxon>Chitinophagales</taxon>
        <taxon>Chitinophagaceae</taxon>
        <taxon>Chitinophaga</taxon>
    </lineage>
</organism>